<dbReference type="CDD" id="cd02888">
    <property type="entry name" value="RNR_II_dimer"/>
    <property type="match status" value="1"/>
</dbReference>
<feature type="domain" description="TSCPD" evidence="16">
    <location>
        <begin position="939"/>
        <end position="1018"/>
    </location>
</feature>
<dbReference type="SUPFAM" id="SSF75625">
    <property type="entry name" value="YebC-like"/>
    <property type="match status" value="1"/>
</dbReference>
<reference evidence="18" key="1">
    <citation type="submission" date="2017-09" db="EMBL/GenBank/DDBJ databases">
        <title>Depth-based differentiation of microbial function through sediment-hosted aquifers and enrichment of novel symbionts in the deep terrestrial subsurface.</title>
        <authorList>
            <person name="Probst A.J."/>
            <person name="Ladd B."/>
            <person name="Jarett J.K."/>
            <person name="Geller-Mcgrath D.E."/>
            <person name="Sieber C.M.K."/>
            <person name="Emerson J.B."/>
            <person name="Anantharaman K."/>
            <person name="Thomas B.C."/>
            <person name="Malmstrom R."/>
            <person name="Stieglmeier M."/>
            <person name="Klingl A."/>
            <person name="Woyke T."/>
            <person name="Ryan C.M."/>
            <person name="Banfield J.F."/>
        </authorList>
    </citation>
    <scope>NUCLEOTIDE SEQUENCE [LARGE SCALE GENOMIC DNA]</scope>
</reference>
<protein>
    <recommendedName>
        <fullName evidence="4 13">Vitamin B12-dependent ribonucleotide reductase</fullName>
        <ecNumber evidence="3 13">1.17.4.1</ecNumber>
    </recommendedName>
</protein>
<gene>
    <name evidence="17" type="ORF">COT25_03720</name>
</gene>
<comment type="similarity">
    <text evidence="2 13">Belongs to the ribonucleoside diphosphate reductase class-2 family.</text>
</comment>
<evidence type="ECO:0000256" key="12">
    <source>
        <dbReference type="ARBA" id="ARBA00047754"/>
    </source>
</evidence>
<evidence type="ECO:0000256" key="6">
    <source>
        <dbReference type="ARBA" id="ARBA00022634"/>
    </source>
</evidence>
<evidence type="ECO:0000259" key="14">
    <source>
        <dbReference type="Pfam" id="PF02867"/>
    </source>
</evidence>
<dbReference type="GO" id="GO:0031419">
    <property type="term" value="F:cobalamin binding"/>
    <property type="evidence" value="ECO:0007669"/>
    <property type="project" value="UniProtKB-KW"/>
</dbReference>
<keyword evidence="6 13" id="KW-0237">DNA synthesis</keyword>
<evidence type="ECO:0000256" key="3">
    <source>
        <dbReference type="ARBA" id="ARBA00012274"/>
    </source>
</evidence>
<dbReference type="NCBIfam" id="TIGR02504">
    <property type="entry name" value="NrdJ_Z"/>
    <property type="match status" value="1"/>
</dbReference>
<dbReference type="GO" id="GO:0071897">
    <property type="term" value="P:DNA biosynthetic process"/>
    <property type="evidence" value="ECO:0007669"/>
    <property type="project" value="UniProtKB-KW"/>
</dbReference>
<dbReference type="GO" id="GO:0050897">
    <property type="term" value="F:cobalt ion binding"/>
    <property type="evidence" value="ECO:0007669"/>
    <property type="project" value="InterPro"/>
</dbReference>
<keyword evidence="7 13" id="KW-0547">Nucleotide-binding</keyword>
<evidence type="ECO:0000259" key="16">
    <source>
        <dbReference type="Pfam" id="PF12637"/>
    </source>
</evidence>
<dbReference type="AlphaFoldDB" id="A0A2H0YUC1"/>
<keyword evidence="10 13" id="KW-0170">Cobalt</keyword>
<organism evidence="17 18">
    <name type="scientific">Candidatus Kerfeldbacteria bacterium CG08_land_8_20_14_0_20_42_7</name>
    <dbReference type="NCBI Taxonomy" id="2014245"/>
    <lineage>
        <taxon>Bacteria</taxon>
        <taxon>Candidatus Kerfeldiibacteriota</taxon>
    </lineage>
</organism>
<dbReference type="InterPro" id="IPR000788">
    <property type="entry name" value="RNR_lg_C"/>
</dbReference>
<dbReference type="Pfam" id="PF12637">
    <property type="entry name" value="TSCPD"/>
    <property type="match status" value="1"/>
</dbReference>
<dbReference type="Proteomes" id="UP000228711">
    <property type="component" value="Unassembled WGS sequence"/>
</dbReference>
<evidence type="ECO:0000259" key="15">
    <source>
        <dbReference type="Pfam" id="PF08471"/>
    </source>
</evidence>
<feature type="domain" description="Ribonucleotide reductase class II vitamin B12-dependent N-terminal" evidence="15">
    <location>
        <begin position="23"/>
        <end position="131"/>
    </location>
</feature>
<feature type="domain" description="Ribonucleotide reductase large subunit C-terminal" evidence="14">
    <location>
        <begin position="782"/>
        <end position="890"/>
    </location>
</feature>
<evidence type="ECO:0000313" key="18">
    <source>
        <dbReference type="Proteomes" id="UP000228711"/>
    </source>
</evidence>
<dbReference type="InterPro" id="IPR050862">
    <property type="entry name" value="RdRp_reductase_class-2"/>
</dbReference>
<dbReference type="InterPro" id="IPR024434">
    <property type="entry name" value="TSCPD_dom"/>
</dbReference>
<evidence type="ECO:0000256" key="8">
    <source>
        <dbReference type="ARBA" id="ARBA00023002"/>
    </source>
</evidence>
<evidence type="ECO:0000256" key="9">
    <source>
        <dbReference type="ARBA" id="ARBA00023157"/>
    </source>
</evidence>
<dbReference type="InterPro" id="IPR029072">
    <property type="entry name" value="YebC-like"/>
</dbReference>
<dbReference type="SUPFAM" id="SSF51998">
    <property type="entry name" value="PFL-like glycyl radical enzymes"/>
    <property type="match status" value="1"/>
</dbReference>
<evidence type="ECO:0000256" key="13">
    <source>
        <dbReference type="RuleBase" id="RU364064"/>
    </source>
</evidence>
<sequence>MRIARRYTTAGVNPLDEIEYDLRTSSVKNTDGSVKYEIENVEVPKDWSQVATDIIAQKYFRKAGVPELNDDGSVKRDEKGNPVLGREKSARQVVTRMARCWREWGETHHYFASAADAESYEDEIIYMLIHQMAAPNSPQWFNTGLATVYGIKGHAQGHSYIDPDTGVFALSEDAYTRPQPHACFIQYVKDDLVNPGGIFDLVTREARIFKYGSGTGSNFSNLRGKGEKLSGGGQSSGLISFLKIFDAAAGAIKSGGTTRRAAKMVIVNIDHPEIEDFISWKVREERKVASMVAGSRMAARYLNELMITAKEQQSTDYHENAEVKKAVRDALAHGTPLNYIERVLSLVEQGETSIHFDVYNTEFEGDAYQTVSGQNSNNTVRVTDVFMKAAQEDEPWDLMNRTDGKTAKTVRAKKLWEDIAYSSWASADPGIQFDTTVNDWHTCPADGRINGSNPCSEYMFLDDTACNLASLNLVKYLREDGSVDIESLRHAIRLWTITLEVSVLMAQFPSPEIAKRSYLYRTLGLGFANLGTLLMMNGIPYDSKKALAWAGSLSAIMTGDSYATSAEMARAKGTFVRYDANREHMLRVMRNHRRAAYHASASEYEQLSVVPIGIDETQVPRPLVEAARNAWDQAVAQGERYGYRNAQVSVIAPTGTIGLVMDCDTTGIEPDFAMVKFKKLAGGGYFKIVNQSVAPALFKLGYTKDQIKEIEYYMKGRGTLIGCPHVNPDSLKVKGFNQEDLNKVEAMLPTAFDISFAFSPFNLGESTLKRLGFTEEQIARPNLNVLKELGFPKEEIAEANEYVCGTMTIEGAPHTKEEHYAIFDCANKCGVKGKRYIAPLGHVNMMAAVQPFVSGAISKTINMPHDASIKEIEDIHYTSWKSMLKAIALYRDGSKLSQPLNSKSDEDELAMLSDADEQSVSQQKLNDLYASGPIREGLPKKRSGFTQEGRVGGHKVYIRTGEYQDGRLGEVFIDMYKEGAAYRSLLNTFAVAISKGLQYGIPLDEFVDSFTFTRFEPAGIVEGHDNIK</sequence>
<evidence type="ECO:0000313" key="17">
    <source>
        <dbReference type="EMBL" id="PIS41333.1"/>
    </source>
</evidence>
<comment type="catalytic activity">
    <reaction evidence="12 13">
        <text>a 2'-deoxyribonucleoside 5'-diphosphate + [thioredoxin]-disulfide + H2O = a ribonucleoside 5'-diphosphate + [thioredoxin]-dithiol</text>
        <dbReference type="Rhea" id="RHEA:23252"/>
        <dbReference type="Rhea" id="RHEA-COMP:10698"/>
        <dbReference type="Rhea" id="RHEA-COMP:10700"/>
        <dbReference type="ChEBI" id="CHEBI:15377"/>
        <dbReference type="ChEBI" id="CHEBI:29950"/>
        <dbReference type="ChEBI" id="CHEBI:50058"/>
        <dbReference type="ChEBI" id="CHEBI:57930"/>
        <dbReference type="ChEBI" id="CHEBI:73316"/>
        <dbReference type="EC" id="1.17.4.1"/>
    </reaction>
</comment>
<dbReference type="PANTHER" id="PTHR43371">
    <property type="entry name" value="VITAMIN B12-DEPENDENT RIBONUCLEOTIDE REDUCTASE"/>
    <property type="match status" value="1"/>
</dbReference>
<comment type="caution">
    <text evidence="17">The sequence shown here is derived from an EMBL/GenBank/DDBJ whole genome shotgun (WGS) entry which is preliminary data.</text>
</comment>
<evidence type="ECO:0000256" key="2">
    <source>
        <dbReference type="ARBA" id="ARBA00007405"/>
    </source>
</evidence>
<dbReference type="InterPro" id="IPR013678">
    <property type="entry name" value="RNR_2_N"/>
</dbReference>
<proteinExistence type="inferred from homology"/>
<name>A0A2H0YUC1_9BACT</name>
<evidence type="ECO:0000256" key="1">
    <source>
        <dbReference type="ARBA" id="ARBA00001922"/>
    </source>
</evidence>
<dbReference type="PANTHER" id="PTHR43371:SF1">
    <property type="entry name" value="RIBONUCLEOSIDE-DIPHOSPHATE REDUCTASE"/>
    <property type="match status" value="1"/>
</dbReference>
<feature type="domain" description="Ribonucleotide reductase large subunit C-terminal" evidence="14">
    <location>
        <begin position="182"/>
        <end position="728"/>
    </location>
</feature>
<dbReference type="Pfam" id="PF08471">
    <property type="entry name" value="Ribonuc_red_2_N"/>
    <property type="match status" value="1"/>
</dbReference>
<keyword evidence="8 13" id="KW-0560">Oxidoreductase</keyword>
<dbReference type="EC" id="1.17.4.1" evidence="3 13"/>
<comment type="cofactor">
    <cofactor evidence="1 13">
        <name>adenosylcob(III)alamin</name>
        <dbReference type="ChEBI" id="CHEBI:18408"/>
    </cofactor>
</comment>
<feature type="non-terminal residue" evidence="17">
    <location>
        <position position="1028"/>
    </location>
</feature>
<evidence type="ECO:0000256" key="4">
    <source>
        <dbReference type="ARBA" id="ARBA00014409"/>
    </source>
</evidence>
<evidence type="ECO:0000256" key="7">
    <source>
        <dbReference type="ARBA" id="ARBA00022741"/>
    </source>
</evidence>
<keyword evidence="9" id="KW-1015">Disulfide bond</keyword>
<dbReference type="InterPro" id="IPR013344">
    <property type="entry name" value="RNR_NrdJ/NrdZ"/>
</dbReference>
<accession>A0A2H0YUC1</accession>
<dbReference type="PRINTS" id="PR01183">
    <property type="entry name" value="RIBORDTASEM1"/>
</dbReference>
<dbReference type="GO" id="GO:0000166">
    <property type="term" value="F:nucleotide binding"/>
    <property type="evidence" value="ECO:0007669"/>
    <property type="project" value="UniProtKB-KW"/>
</dbReference>
<comment type="function">
    <text evidence="11 13">Catalyzes the reduction of ribonucleotides to deoxyribonucleotides. May function to provide a pool of deoxyribonucleotide precursors for DNA repair during oxygen limitation and/or for immediate growth after restoration of oxygen.</text>
</comment>
<evidence type="ECO:0000256" key="11">
    <source>
        <dbReference type="ARBA" id="ARBA00025437"/>
    </source>
</evidence>
<evidence type="ECO:0000256" key="5">
    <source>
        <dbReference type="ARBA" id="ARBA00022628"/>
    </source>
</evidence>
<dbReference type="GO" id="GO:0004748">
    <property type="term" value="F:ribonucleoside-diphosphate reductase activity, thioredoxin disulfide as acceptor"/>
    <property type="evidence" value="ECO:0007669"/>
    <property type="project" value="UniProtKB-EC"/>
</dbReference>
<evidence type="ECO:0000256" key="10">
    <source>
        <dbReference type="ARBA" id="ARBA00023285"/>
    </source>
</evidence>
<dbReference type="EMBL" id="PEXV01000121">
    <property type="protein sequence ID" value="PIS41333.1"/>
    <property type="molecule type" value="Genomic_DNA"/>
</dbReference>
<dbReference type="Gene3D" id="3.20.70.20">
    <property type="match status" value="3"/>
</dbReference>
<keyword evidence="5 13" id="KW-0846">Cobalamin</keyword>
<dbReference type="Pfam" id="PF02867">
    <property type="entry name" value="Ribonuc_red_lgC"/>
    <property type="match status" value="2"/>
</dbReference>